<proteinExistence type="inferred from homology"/>
<dbReference type="Gene3D" id="1.25.70.10">
    <property type="entry name" value="Transcription termination factor 3, mitochondrial"/>
    <property type="match status" value="1"/>
</dbReference>
<evidence type="ECO:0000313" key="4">
    <source>
        <dbReference type="EMBL" id="KAK7845471.1"/>
    </source>
</evidence>
<accession>A0AAW0L4H2</accession>
<dbReference type="PANTHER" id="PTHR13068:SF133">
    <property type="entry name" value="MITOCHONDRIAL TRANSCRIPTION TERMINATION FACTOR FAMILY PROTEIN"/>
    <property type="match status" value="1"/>
</dbReference>
<comment type="caution">
    <text evidence="4">The sequence shown here is derived from an EMBL/GenBank/DDBJ whole genome shotgun (WGS) entry which is preliminary data.</text>
</comment>
<evidence type="ECO:0000313" key="5">
    <source>
        <dbReference type="Proteomes" id="UP000237347"/>
    </source>
</evidence>
<keyword evidence="2" id="KW-0806">Transcription termination</keyword>
<name>A0AAW0L4H2_QUESU</name>
<keyword evidence="3" id="KW-0809">Transit peptide</keyword>
<protein>
    <submittedName>
        <fullName evidence="4">Transcription termination factor mterf15</fullName>
    </submittedName>
</protein>
<dbReference type="AlphaFoldDB" id="A0AAW0L4H2"/>
<gene>
    <name evidence="4" type="primary">MTERF15_4</name>
    <name evidence="4" type="ORF">CFP56_009231</name>
</gene>
<keyword evidence="2" id="KW-0804">Transcription</keyword>
<dbReference type="Pfam" id="PF02536">
    <property type="entry name" value="mTERF"/>
    <property type="match status" value="1"/>
</dbReference>
<dbReference type="GO" id="GO:0003676">
    <property type="term" value="F:nucleic acid binding"/>
    <property type="evidence" value="ECO:0007669"/>
    <property type="project" value="InterPro"/>
</dbReference>
<sequence>MKRSQRAFLCDVTNVMAPNVALLRELGAPQSSISLLVTHFPSMAFITHAKFVKAVQEVKELGFDPSKTLFVQAIQAVLKLKKPMWESKFEIFRRWGWSEADTLLAFKKHPICMLLSEEKITKAMKFLVSRLGFSSKNIAKNPVVLNLSLEKRIIPRCSVVQILLAKDLVKNDLSLATFLLPTEKCFLEKFVIRFQDNVPQLLSVYQNKMELLDVEIQSEKVGSRKGDIYETWLKWRAVAITTKSDLRIELKVVLSN</sequence>
<dbReference type="EMBL" id="PKMF04000169">
    <property type="protein sequence ID" value="KAK7845471.1"/>
    <property type="molecule type" value="Genomic_DNA"/>
</dbReference>
<organism evidence="4 5">
    <name type="scientific">Quercus suber</name>
    <name type="common">Cork oak</name>
    <dbReference type="NCBI Taxonomy" id="58331"/>
    <lineage>
        <taxon>Eukaryota</taxon>
        <taxon>Viridiplantae</taxon>
        <taxon>Streptophyta</taxon>
        <taxon>Embryophyta</taxon>
        <taxon>Tracheophyta</taxon>
        <taxon>Spermatophyta</taxon>
        <taxon>Magnoliopsida</taxon>
        <taxon>eudicotyledons</taxon>
        <taxon>Gunneridae</taxon>
        <taxon>Pentapetalae</taxon>
        <taxon>rosids</taxon>
        <taxon>fabids</taxon>
        <taxon>Fagales</taxon>
        <taxon>Fagaceae</taxon>
        <taxon>Quercus</taxon>
    </lineage>
</organism>
<evidence type="ECO:0000256" key="1">
    <source>
        <dbReference type="ARBA" id="ARBA00007692"/>
    </source>
</evidence>
<dbReference type="InterPro" id="IPR038538">
    <property type="entry name" value="MTERF_sf"/>
</dbReference>
<dbReference type="FunFam" id="1.25.70.10:FF:000001">
    <property type="entry name" value="Mitochondrial transcription termination factor-like"/>
    <property type="match status" value="1"/>
</dbReference>
<evidence type="ECO:0000256" key="3">
    <source>
        <dbReference type="ARBA" id="ARBA00022946"/>
    </source>
</evidence>
<dbReference type="PANTHER" id="PTHR13068">
    <property type="entry name" value="CGI-12 PROTEIN-RELATED"/>
    <property type="match status" value="1"/>
</dbReference>
<dbReference type="InterPro" id="IPR003690">
    <property type="entry name" value="MTERF"/>
</dbReference>
<evidence type="ECO:0000256" key="2">
    <source>
        <dbReference type="ARBA" id="ARBA00022472"/>
    </source>
</evidence>
<dbReference type="SMART" id="SM00733">
    <property type="entry name" value="Mterf"/>
    <property type="match status" value="2"/>
</dbReference>
<keyword evidence="2" id="KW-0805">Transcription regulation</keyword>
<reference evidence="4 5" key="1">
    <citation type="journal article" date="2018" name="Sci. Data">
        <title>The draft genome sequence of cork oak.</title>
        <authorList>
            <person name="Ramos A.M."/>
            <person name="Usie A."/>
            <person name="Barbosa P."/>
            <person name="Barros P.M."/>
            <person name="Capote T."/>
            <person name="Chaves I."/>
            <person name="Simoes F."/>
            <person name="Abreu I."/>
            <person name="Carrasquinho I."/>
            <person name="Faro C."/>
            <person name="Guimaraes J.B."/>
            <person name="Mendonca D."/>
            <person name="Nobrega F."/>
            <person name="Rodrigues L."/>
            <person name="Saibo N.J.M."/>
            <person name="Varela M.C."/>
            <person name="Egas C."/>
            <person name="Matos J."/>
            <person name="Miguel C.M."/>
            <person name="Oliveira M.M."/>
            <person name="Ricardo C.P."/>
            <person name="Goncalves S."/>
        </authorList>
    </citation>
    <scope>NUCLEOTIDE SEQUENCE [LARGE SCALE GENOMIC DNA]</scope>
    <source>
        <strain evidence="5">cv. HL8</strain>
    </source>
</reference>
<keyword evidence="5" id="KW-1185">Reference proteome</keyword>
<dbReference type="Proteomes" id="UP000237347">
    <property type="component" value="Unassembled WGS sequence"/>
</dbReference>
<comment type="similarity">
    <text evidence="1">Belongs to the mTERF family.</text>
</comment>
<dbReference type="GO" id="GO:0006353">
    <property type="term" value="P:DNA-templated transcription termination"/>
    <property type="evidence" value="ECO:0007669"/>
    <property type="project" value="UniProtKB-KW"/>
</dbReference>